<proteinExistence type="predicted"/>
<accession>A0A3E0E1D9</accession>
<name>A0A3E0E1D9_9BACT</name>
<comment type="caution">
    <text evidence="1">The sequence shown here is derived from an EMBL/GenBank/DDBJ whole genome shotgun (WGS) entry which is preliminary data.</text>
</comment>
<organism evidence="1 2">
    <name type="scientific">Algoriphagus antarcticus</name>
    <dbReference type="NCBI Taxonomy" id="238540"/>
    <lineage>
        <taxon>Bacteria</taxon>
        <taxon>Pseudomonadati</taxon>
        <taxon>Bacteroidota</taxon>
        <taxon>Cytophagia</taxon>
        <taxon>Cytophagales</taxon>
        <taxon>Cyclobacteriaceae</taxon>
        <taxon>Algoriphagus</taxon>
    </lineage>
</organism>
<dbReference type="EMBL" id="QUNF01000003">
    <property type="protein sequence ID" value="REG92112.1"/>
    <property type="molecule type" value="Genomic_DNA"/>
</dbReference>
<gene>
    <name evidence="1" type="ORF">C8N25_103190</name>
</gene>
<reference evidence="1 2" key="1">
    <citation type="submission" date="2018-08" db="EMBL/GenBank/DDBJ databases">
        <title>Genomic Encyclopedia of Archaeal and Bacterial Type Strains, Phase II (KMG-II): from individual species to whole genera.</title>
        <authorList>
            <person name="Goeker M."/>
        </authorList>
    </citation>
    <scope>NUCLEOTIDE SEQUENCE [LARGE SCALE GENOMIC DNA]</scope>
    <source>
        <strain evidence="1 2">DSM 15986</strain>
    </source>
</reference>
<dbReference type="OrthoDB" id="2041081at2"/>
<evidence type="ECO:0008006" key="3">
    <source>
        <dbReference type="Google" id="ProtNLM"/>
    </source>
</evidence>
<keyword evidence="2" id="KW-1185">Reference proteome</keyword>
<dbReference type="RefSeq" id="WP_086539331.1">
    <property type="nucleotide sequence ID" value="NZ_MSSW01000001.1"/>
</dbReference>
<dbReference type="SUPFAM" id="SSF55874">
    <property type="entry name" value="ATPase domain of HSP90 chaperone/DNA topoisomerase II/histidine kinase"/>
    <property type="match status" value="1"/>
</dbReference>
<evidence type="ECO:0000313" key="2">
    <source>
        <dbReference type="Proteomes" id="UP000256405"/>
    </source>
</evidence>
<dbReference type="InterPro" id="IPR036890">
    <property type="entry name" value="HATPase_C_sf"/>
</dbReference>
<evidence type="ECO:0000313" key="1">
    <source>
        <dbReference type="EMBL" id="REG92112.1"/>
    </source>
</evidence>
<protein>
    <recommendedName>
        <fullName evidence="3">Histidine kinase/DNA gyrase B/HSP90-like ATPase</fullName>
    </recommendedName>
</protein>
<sequence>MRDSLVQKEPGFITARDLSFAGILHDVKKSGTSLQPIFEAFTNSIEAIKIGVNEGGRDKGKIIISIFSEEKTDQSFEFKSLTIRDNGVGFNDAEFSRFNTFKDSSKGFKNLGSGRVQYVHFFDTTTITSVFCQDENYYEREFVLSKNKYFLNKNAIVNLKHYKISTEEHPYTKVTFSNLLEKSNVYNNLNAVILKDELIKRYLHFFCFNSKLLPKIELKFYVGNILKDSQEISETDIPKFDKKEIVNVFYSKLSYDASKIEILEKKEELEVTSFKVSKNLLDNNDLKLISKGEVVEGTKINLSGISKADNINGNKYLILVSGNFIDERDTNLRGELDIPRKQGSNSFDAFHSETIFIEDIEKSVNDGLLKLYPEIEVIKKKHENDLKELKEMFFIDDDNEVEISFNDDDKRILEKYYEAQAKKEAKIDANIKKSIDRLDDLDTSAPNYEEELEIEINKLVKVIPEQNKRTLSHYVARRKLVLELFQKILDKKLKIQGDDSRNKDESLIHNLLFHQKSTNSYDSDLWIINEDFIYFRGNSEFKLKDLEIRGEKVFKNSFDEEETRYLKSLGENRLIKRPDVLLFPEESKCIIIEFKSPYVNVSSHLTQINTYASLIRNYTNDNFEIKTFFGYLIGEGIEPRDVQAGVTTFEHSYNFDYLYSPSQKVTGFDSKENGSIYTEVIKYSTLLQRAKLRNSIFMERLGIK</sequence>
<dbReference type="AlphaFoldDB" id="A0A3E0E1D9"/>
<dbReference type="Proteomes" id="UP000256405">
    <property type="component" value="Unassembled WGS sequence"/>
</dbReference>